<gene>
    <name evidence="1" type="ORF">H4R20_006489</name>
</gene>
<protein>
    <submittedName>
        <fullName evidence="1">Uncharacterized protein</fullName>
    </submittedName>
</protein>
<name>A0A9W8HQR1_9FUNG</name>
<accession>A0A9W8HQR1</accession>
<dbReference type="EMBL" id="JANBUO010002833">
    <property type="protein sequence ID" value="KAJ2793617.1"/>
    <property type="molecule type" value="Genomic_DNA"/>
</dbReference>
<organism evidence="1 2">
    <name type="scientific">Coemansia guatemalensis</name>
    <dbReference type="NCBI Taxonomy" id="2761395"/>
    <lineage>
        <taxon>Eukaryota</taxon>
        <taxon>Fungi</taxon>
        <taxon>Fungi incertae sedis</taxon>
        <taxon>Zoopagomycota</taxon>
        <taxon>Kickxellomycotina</taxon>
        <taxon>Kickxellomycetes</taxon>
        <taxon>Kickxellales</taxon>
        <taxon>Kickxellaceae</taxon>
        <taxon>Coemansia</taxon>
    </lineage>
</organism>
<proteinExistence type="predicted"/>
<dbReference type="AlphaFoldDB" id="A0A9W8HQR1"/>
<evidence type="ECO:0000313" key="1">
    <source>
        <dbReference type="EMBL" id="KAJ2793617.1"/>
    </source>
</evidence>
<comment type="caution">
    <text evidence="1">The sequence shown here is derived from an EMBL/GenBank/DDBJ whole genome shotgun (WGS) entry which is preliminary data.</text>
</comment>
<dbReference type="PANTHER" id="PTHR35373">
    <property type="entry name" value="PROTEIN CBG16894"/>
    <property type="match status" value="1"/>
</dbReference>
<evidence type="ECO:0000313" key="2">
    <source>
        <dbReference type="Proteomes" id="UP001140094"/>
    </source>
</evidence>
<dbReference type="OrthoDB" id="5511455at2759"/>
<dbReference type="PANTHER" id="PTHR35373:SF4">
    <property type="entry name" value="PEPTIDASE_M16_M DOMAIN-CONTAINING PROTEIN"/>
    <property type="match status" value="1"/>
</dbReference>
<reference evidence="1" key="1">
    <citation type="submission" date="2022-07" db="EMBL/GenBank/DDBJ databases">
        <title>Phylogenomic reconstructions and comparative analyses of Kickxellomycotina fungi.</title>
        <authorList>
            <person name="Reynolds N.K."/>
            <person name="Stajich J.E."/>
            <person name="Barry K."/>
            <person name="Grigoriev I.V."/>
            <person name="Crous P."/>
            <person name="Smith M.E."/>
        </authorList>
    </citation>
    <scope>NUCLEOTIDE SEQUENCE</scope>
    <source>
        <strain evidence="1">NRRL 1565</strain>
    </source>
</reference>
<sequence>MSRCTEEPGMNANSQPQVLYEDNYLKVTEEAVTVKRYYFPTLGSRTIPWRQVEWVKMASEVDVGWLQLEMWGNGFGRIWWNFKVRLLNIGRSRYSGSLNNRLSQILANNIVIKVKEARIWPGSYVKHPDAAMAAI</sequence>
<keyword evidence="2" id="KW-1185">Reference proteome</keyword>
<feature type="non-terminal residue" evidence="1">
    <location>
        <position position="135"/>
    </location>
</feature>
<dbReference type="Proteomes" id="UP001140094">
    <property type="component" value="Unassembled WGS sequence"/>
</dbReference>